<dbReference type="InterPro" id="IPR050398">
    <property type="entry name" value="HssS/ArlS-like"/>
</dbReference>
<dbReference type="Gene3D" id="3.30.565.10">
    <property type="entry name" value="Histidine kinase-like ATPase, C-terminal domain"/>
    <property type="match status" value="1"/>
</dbReference>
<dbReference type="SMART" id="SM00388">
    <property type="entry name" value="HisKA"/>
    <property type="match status" value="1"/>
</dbReference>
<dbReference type="SMART" id="SM00387">
    <property type="entry name" value="HATPase_c"/>
    <property type="match status" value="1"/>
</dbReference>
<dbReference type="CDD" id="cd00075">
    <property type="entry name" value="HATPase"/>
    <property type="match status" value="1"/>
</dbReference>
<dbReference type="InterPro" id="IPR005467">
    <property type="entry name" value="His_kinase_dom"/>
</dbReference>
<comment type="caution">
    <text evidence="16">The sequence shown here is derived from an EMBL/GenBank/DDBJ whole genome shotgun (WGS) entry which is preliminary data.</text>
</comment>
<dbReference type="EMBL" id="JBEPLN010000045">
    <property type="protein sequence ID" value="MET3635138.1"/>
    <property type="molecule type" value="Genomic_DNA"/>
</dbReference>
<evidence type="ECO:0000313" key="17">
    <source>
        <dbReference type="Proteomes" id="UP001549037"/>
    </source>
</evidence>
<dbReference type="InterPro" id="IPR036097">
    <property type="entry name" value="HisK_dim/P_sf"/>
</dbReference>
<name>A0ABV2JH89_9STRE</name>
<protein>
    <recommendedName>
        <fullName evidence="3">histidine kinase</fullName>
        <ecNumber evidence="3">2.7.13.3</ecNumber>
    </recommendedName>
</protein>
<dbReference type="InterPro" id="IPR003594">
    <property type="entry name" value="HATPase_dom"/>
</dbReference>
<evidence type="ECO:0000256" key="3">
    <source>
        <dbReference type="ARBA" id="ARBA00012438"/>
    </source>
</evidence>
<dbReference type="EC" id="2.7.13.3" evidence="3"/>
<dbReference type="InterPro" id="IPR003661">
    <property type="entry name" value="HisK_dim/P_dom"/>
</dbReference>
<evidence type="ECO:0000259" key="15">
    <source>
        <dbReference type="PROSITE" id="PS50109"/>
    </source>
</evidence>
<evidence type="ECO:0000313" key="16">
    <source>
        <dbReference type="EMBL" id="MET3635138.1"/>
    </source>
</evidence>
<evidence type="ECO:0000256" key="4">
    <source>
        <dbReference type="ARBA" id="ARBA00022475"/>
    </source>
</evidence>
<evidence type="ECO:0000256" key="5">
    <source>
        <dbReference type="ARBA" id="ARBA00022553"/>
    </source>
</evidence>
<dbReference type="CDD" id="cd00082">
    <property type="entry name" value="HisKA"/>
    <property type="match status" value="1"/>
</dbReference>
<dbReference type="InterPro" id="IPR004358">
    <property type="entry name" value="Sig_transdc_His_kin-like_C"/>
</dbReference>
<dbReference type="RefSeq" id="WP_354369841.1">
    <property type="nucleotide sequence ID" value="NZ_JBEPLN010000045.1"/>
</dbReference>
<evidence type="ECO:0000256" key="1">
    <source>
        <dbReference type="ARBA" id="ARBA00000085"/>
    </source>
</evidence>
<keyword evidence="10" id="KW-0067">ATP-binding</keyword>
<keyword evidence="9 16" id="KW-0418">Kinase</keyword>
<dbReference type="PRINTS" id="PR00344">
    <property type="entry name" value="BCTRLSENSOR"/>
</dbReference>
<dbReference type="InterPro" id="IPR036890">
    <property type="entry name" value="HATPase_C_sf"/>
</dbReference>
<keyword evidence="17" id="KW-1185">Reference proteome</keyword>
<evidence type="ECO:0000256" key="13">
    <source>
        <dbReference type="ARBA" id="ARBA00023136"/>
    </source>
</evidence>
<evidence type="ECO:0000256" key="8">
    <source>
        <dbReference type="ARBA" id="ARBA00022741"/>
    </source>
</evidence>
<keyword evidence="5" id="KW-0597">Phosphoprotein</keyword>
<feature type="domain" description="Histidine kinase" evidence="15">
    <location>
        <begin position="270"/>
        <end position="475"/>
    </location>
</feature>
<gene>
    <name evidence="16" type="ORF">ABID28_001800</name>
</gene>
<dbReference type="PANTHER" id="PTHR45528:SF1">
    <property type="entry name" value="SENSOR HISTIDINE KINASE CPXA"/>
    <property type="match status" value="1"/>
</dbReference>
<dbReference type="SUPFAM" id="SSF55874">
    <property type="entry name" value="ATPase domain of HSP90 chaperone/DNA topoisomerase II/histidine kinase"/>
    <property type="match status" value="1"/>
</dbReference>
<feature type="transmembrane region" description="Helical" evidence="14">
    <location>
        <begin position="12"/>
        <end position="32"/>
    </location>
</feature>
<evidence type="ECO:0000256" key="6">
    <source>
        <dbReference type="ARBA" id="ARBA00022679"/>
    </source>
</evidence>
<keyword evidence="6" id="KW-0808">Transferase</keyword>
<dbReference type="GO" id="GO:0016301">
    <property type="term" value="F:kinase activity"/>
    <property type="evidence" value="ECO:0007669"/>
    <property type="project" value="UniProtKB-KW"/>
</dbReference>
<keyword evidence="8" id="KW-0547">Nucleotide-binding</keyword>
<comment type="subcellular location">
    <subcellularLocation>
        <location evidence="2">Cell membrane</location>
        <topology evidence="2">Multi-pass membrane protein</topology>
    </subcellularLocation>
</comment>
<keyword evidence="4" id="KW-1003">Cell membrane</keyword>
<keyword evidence="13 14" id="KW-0472">Membrane</keyword>
<dbReference type="SUPFAM" id="SSF47384">
    <property type="entry name" value="Homodimeric domain of signal transducing histidine kinase"/>
    <property type="match status" value="1"/>
</dbReference>
<evidence type="ECO:0000256" key="9">
    <source>
        <dbReference type="ARBA" id="ARBA00022777"/>
    </source>
</evidence>
<accession>A0ABV2JH89</accession>
<dbReference type="Gene3D" id="1.10.287.130">
    <property type="match status" value="1"/>
</dbReference>
<keyword evidence="7 14" id="KW-0812">Transmembrane</keyword>
<sequence length="479" mass="54515">MKKFFNPRLKTSLFLIPLTNLVLAFILIFLVFNLTIRQYIETSTASAISQQFDTLDQLYQSTGTSQQLDTSNQNQAIFSTQYLITTDDFEEEYSSISSNDSKQKKVSKQLLKFLSNEEDDIEHQLEAEKGIIVTIDGSSYYLKAKEYWGAISDYYVTDSKDDDDDTSHLALVYTNITPIQDFLNLINNLLLGLMVLTGGLAFVLIFLTAKKIDTAFQTLRNFILKVGRREKTDNISKLSYQEFNQVADTVQEMSNMIEQSQASQRYFFQNSSHELRTPLMSIQGYAEAIKEGIGTNPKESAQIILDESQRMTKLVDDILLLSKLEGSQSQLHIEEINTKELILDCSWRLKSLAEERSLNFVHKLEDYLFIQGDEEKLERAITNILSNAIRYARSTITICSLEIDDCFQIIIKNDGPQIPEKDLEHIFDRFYKGQDGQHGIGLAITKEIISIHGGDITVSSTSEQTVFTLILPKTPLADR</sequence>
<evidence type="ECO:0000256" key="7">
    <source>
        <dbReference type="ARBA" id="ARBA00022692"/>
    </source>
</evidence>
<dbReference type="Pfam" id="PF02518">
    <property type="entry name" value="HATPase_c"/>
    <property type="match status" value="1"/>
</dbReference>
<evidence type="ECO:0000256" key="14">
    <source>
        <dbReference type="SAM" id="Phobius"/>
    </source>
</evidence>
<evidence type="ECO:0000256" key="12">
    <source>
        <dbReference type="ARBA" id="ARBA00023012"/>
    </source>
</evidence>
<dbReference type="Proteomes" id="UP001549037">
    <property type="component" value="Unassembled WGS sequence"/>
</dbReference>
<comment type="catalytic activity">
    <reaction evidence="1">
        <text>ATP + protein L-histidine = ADP + protein N-phospho-L-histidine.</text>
        <dbReference type="EC" id="2.7.13.3"/>
    </reaction>
</comment>
<evidence type="ECO:0000256" key="2">
    <source>
        <dbReference type="ARBA" id="ARBA00004651"/>
    </source>
</evidence>
<organism evidence="16 17">
    <name type="scientific">Streptococcus porcorum</name>
    <dbReference type="NCBI Taxonomy" id="701526"/>
    <lineage>
        <taxon>Bacteria</taxon>
        <taxon>Bacillati</taxon>
        <taxon>Bacillota</taxon>
        <taxon>Bacilli</taxon>
        <taxon>Lactobacillales</taxon>
        <taxon>Streptococcaceae</taxon>
        <taxon>Streptococcus</taxon>
    </lineage>
</organism>
<evidence type="ECO:0000256" key="11">
    <source>
        <dbReference type="ARBA" id="ARBA00022989"/>
    </source>
</evidence>
<feature type="transmembrane region" description="Helical" evidence="14">
    <location>
        <begin position="189"/>
        <end position="209"/>
    </location>
</feature>
<evidence type="ECO:0000256" key="10">
    <source>
        <dbReference type="ARBA" id="ARBA00022840"/>
    </source>
</evidence>
<keyword evidence="11 14" id="KW-1133">Transmembrane helix</keyword>
<keyword evidence="12" id="KW-0902">Two-component regulatory system</keyword>
<dbReference type="PROSITE" id="PS50109">
    <property type="entry name" value="HIS_KIN"/>
    <property type="match status" value="1"/>
</dbReference>
<dbReference type="Pfam" id="PF00512">
    <property type="entry name" value="HisKA"/>
    <property type="match status" value="1"/>
</dbReference>
<dbReference type="PANTHER" id="PTHR45528">
    <property type="entry name" value="SENSOR HISTIDINE KINASE CPXA"/>
    <property type="match status" value="1"/>
</dbReference>
<proteinExistence type="predicted"/>
<reference evidence="16 17" key="1">
    <citation type="submission" date="2024-06" db="EMBL/GenBank/DDBJ databases">
        <title>Genomic Encyclopedia of Type Strains, Phase IV (KMG-IV): sequencing the most valuable type-strain genomes for metagenomic binning, comparative biology and taxonomic classification.</title>
        <authorList>
            <person name="Goeker M."/>
        </authorList>
    </citation>
    <scope>NUCLEOTIDE SEQUENCE [LARGE SCALE GENOMIC DNA]</scope>
    <source>
        <strain evidence="16 17">DSM 28302</strain>
    </source>
</reference>